<dbReference type="EC" id="3.5.1.98" evidence="2"/>
<proteinExistence type="inferred from homology"/>
<dbReference type="PANTHER" id="PTHR10625">
    <property type="entry name" value="HISTONE DEACETYLASE HDAC1-RELATED"/>
    <property type="match status" value="1"/>
</dbReference>
<feature type="domain" description="Histone deacetylase" evidence="8">
    <location>
        <begin position="44"/>
        <end position="334"/>
    </location>
</feature>
<evidence type="ECO:0000256" key="5">
    <source>
        <dbReference type="ARBA" id="ARBA00022853"/>
    </source>
</evidence>
<dbReference type="PANTHER" id="PTHR10625:SF5">
    <property type="entry name" value="HISTONE DEACETYLASE"/>
    <property type="match status" value="1"/>
</dbReference>
<accession>B4VJ31</accession>
<dbReference type="EMBL" id="DS989842">
    <property type="protein sequence ID" value="EDX78293.1"/>
    <property type="molecule type" value="Genomic_DNA"/>
</dbReference>
<keyword evidence="5" id="KW-0156">Chromatin regulator</keyword>
<dbReference type="PRINTS" id="PR01270">
    <property type="entry name" value="HDASUPER"/>
</dbReference>
<dbReference type="GO" id="GO:0141221">
    <property type="term" value="F:histone deacetylase activity, hydrolytic mechanism"/>
    <property type="evidence" value="ECO:0007669"/>
    <property type="project" value="UniProtKB-EC"/>
</dbReference>
<keyword evidence="6" id="KW-0805">Transcription regulation</keyword>
<reference evidence="9 10" key="1">
    <citation type="submission" date="2008-07" db="EMBL/GenBank/DDBJ databases">
        <authorList>
            <person name="Tandeau de Marsac N."/>
            <person name="Ferriera S."/>
            <person name="Johnson J."/>
            <person name="Kravitz S."/>
            <person name="Beeson K."/>
            <person name="Sutton G."/>
            <person name="Rogers Y.-H."/>
            <person name="Friedman R."/>
            <person name="Frazier M."/>
            <person name="Venter J.C."/>
        </authorList>
    </citation>
    <scope>NUCLEOTIDE SEQUENCE [LARGE SCALE GENOMIC DNA]</scope>
    <source>
        <strain evidence="9 10">PCC 7420</strain>
    </source>
</reference>
<dbReference type="eggNOG" id="COG0123">
    <property type="taxonomic scope" value="Bacteria"/>
</dbReference>
<dbReference type="Proteomes" id="UP000003835">
    <property type="component" value="Unassembled WGS sequence"/>
</dbReference>
<dbReference type="SUPFAM" id="SSF52768">
    <property type="entry name" value="Arginase/deacetylase"/>
    <property type="match status" value="1"/>
</dbReference>
<dbReference type="InterPro" id="IPR000286">
    <property type="entry name" value="HDACs"/>
</dbReference>
<keyword evidence="10" id="KW-1185">Reference proteome</keyword>
<evidence type="ECO:0000313" key="10">
    <source>
        <dbReference type="Proteomes" id="UP000003835"/>
    </source>
</evidence>
<dbReference type="InterPro" id="IPR037138">
    <property type="entry name" value="His_deacetylse_dom_sf"/>
</dbReference>
<organism evidence="9 10">
    <name type="scientific">Coleofasciculus chthonoplastes PCC 7420</name>
    <dbReference type="NCBI Taxonomy" id="118168"/>
    <lineage>
        <taxon>Bacteria</taxon>
        <taxon>Bacillati</taxon>
        <taxon>Cyanobacteriota</taxon>
        <taxon>Cyanophyceae</taxon>
        <taxon>Coleofasciculales</taxon>
        <taxon>Coleofasciculaceae</taxon>
        <taxon>Coleofasciculus</taxon>
    </lineage>
</organism>
<protein>
    <recommendedName>
        <fullName evidence="2">histone deacetylase</fullName>
        <ecNumber evidence="2">3.5.1.98</ecNumber>
    </recommendedName>
</protein>
<dbReference type="OrthoDB" id="9808367at2"/>
<evidence type="ECO:0000256" key="7">
    <source>
        <dbReference type="ARBA" id="ARBA00023163"/>
    </source>
</evidence>
<name>B4VJ31_9CYAN</name>
<dbReference type="Pfam" id="PF00850">
    <property type="entry name" value="Hist_deacetyl"/>
    <property type="match status" value="1"/>
</dbReference>
<evidence type="ECO:0000259" key="8">
    <source>
        <dbReference type="Pfam" id="PF00850"/>
    </source>
</evidence>
<evidence type="ECO:0000256" key="3">
    <source>
        <dbReference type="ARBA" id="ARBA00022491"/>
    </source>
</evidence>
<dbReference type="HOGENOM" id="CLU_820747_0_0_3"/>
<gene>
    <name evidence="9" type="ORF">MC7420_8031</name>
</gene>
<evidence type="ECO:0000256" key="2">
    <source>
        <dbReference type="ARBA" id="ARBA00012111"/>
    </source>
</evidence>
<keyword evidence="4" id="KW-0378">Hydrolase</keyword>
<evidence type="ECO:0000256" key="4">
    <source>
        <dbReference type="ARBA" id="ARBA00022801"/>
    </source>
</evidence>
<keyword evidence="3" id="KW-0678">Repressor</keyword>
<dbReference type="Gene3D" id="3.40.800.20">
    <property type="entry name" value="Histone deacetylase domain"/>
    <property type="match status" value="1"/>
</dbReference>
<dbReference type="InterPro" id="IPR023801">
    <property type="entry name" value="His_deacetylse_dom"/>
</dbReference>
<evidence type="ECO:0000256" key="6">
    <source>
        <dbReference type="ARBA" id="ARBA00023015"/>
    </source>
</evidence>
<dbReference type="AlphaFoldDB" id="B4VJ31"/>
<evidence type="ECO:0000256" key="1">
    <source>
        <dbReference type="ARBA" id="ARBA00007738"/>
    </source>
</evidence>
<dbReference type="STRING" id="118168.MC7420_8031"/>
<keyword evidence="7" id="KW-0804">Transcription</keyword>
<dbReference type="GO" id="GO:0040029">
    <property type="term" value="P:epigenetic regulation of gene expression"/>
    <property type="evidence" value="ECO:0007669"/>
    <property type="project" value="TreeGrafter"/>
</dbReference>
<dbReference type="InterPro" id="IPR023696">
    <property type="entry name" value="Ureohydrolase_dom_sf"/>
</dbReference>
<comment type="similarity">
    <text evidence="1">Belongs to the histone deacetylase family. HD type 2 subfamily.</text>
</comment>
<sequence length="339" mass="37677">MNNFATYLHPQTFCTSKPIESISFMGHSFPYYNQVRQALAQALTEYPALPLRKAQRRNFQSVHTAEYLRKLALKALEKQLDEVSAALPELSIECEGLEYGLPGYLYGLGGMMEAIDQMKKGSLKRAYCFSMVGHHAYSNWGHGYCLLNPLAVAARYAQMQGFEKILMIDWDIHHGDGTQSIFSHDPSIYCISIHSAVDLYMAKASDLKAGTTTAAEAVGHCNIPILNTSFPVDIVEELGLTGKFYYGHESINIFQQSLDCLPWKPDLITIFSGYDSHRDDCGKCTTGWTNADFCKLTEIVLDSAKRYRCPVLSSHGGGYRLPVTVAAAVAHVKTLATYT</sequence>
<evidence type="ECO:0000313" key="9">
    <source>
        <dbReference type="EMBL" id="EDX78293.1"/>
    </source>
</evidence>